<reference evidence="3 4" key="1">
    <citation type="submission" date="2016-11" db="EMBL/GenBank/DDBJ databases">
        <authorList>
            <person name="Jaros S."/>
            <person name="Januszkiewicz K."/>
            <person name="Wedrychowicz H."/>
        </authorList>
    </citation>
    <scope>NUCLEOTIDE SEQUENCE [LARGE SCALE GENOMIC DNA]</scope>
    <source>
        <strain evidence="3 4">DSM 27063</strain>
    </source>
</reference>
<keyword evidence="4" id="KW-1185">Reference proteome</keyword>
<dbReference type="STRING" id="1168035.SAMN05444280_12417"/>
<keyword evidence="2" id="KW-0472">Membrane</keyword>
<feature type="transmembrane region" description="Helical" evidence="2">
    <location>
        <begin position="142"/>
        <end position="165"/>
    </location>
</feature>
<dbReference type="EMBL" id="FQZE01000024">
    <property type="protein sequence ID" value="SHJ61125.1"/>
    <property type="molecule type" value="Genomic_DNA"/>
</dbReference>
<protein>
    <submittedName>
        <fullName evidence="3">Uncharacterized protein</fullName>
    </submittedName>
</protein>
<dbReference type="AlphaFoldDB" id="A0A1M6KQD2"/>
<sequence>MRAKRNFIFYKPEDFTRMKRIFILPVLLVCLSVAAFAQKDINAWKSEPNMEQQFEVFKENVNFWDGKYFMTPSQINAFFNALNDTVAELENEIATQADRINSLEEELAQINRNLEDTRSELETSIENRNSISVLGLNVGKGAYTLTMTVIILALLALLGFLFMLYKRSHSVTARSKKDYDDLKEEFETHKKSALDRYTKINTELHHARMKLKNR</sequence>
<organism evidence="3 4">
    <name type="scientific">Tangfeifania diversioriginum</name>
    <dbReference type="NCBI Taxonomy" id="1168035"/>
    <lineage>
        <taxon>Bacteria</taxon>
        <taxon>Pseudomonadati</taxon>
        <taxon>Bacteroidota</taxon>
        <taxon>Bacteroidia</taxon>
        <taxon>Marinilabiliales</taxon>
        <taxon>Prolixibacteraceae</taxon>
        <taxon>Tangfeifania</taxon>
    </lineage>
</organism>
<evidence type="ECO:0000313" key="3">
    <source>
        <dbReference type="EMBL" id="SHJ61125.1"/>
    </source>
</evidence>
<evidence type="ECO:0000256" key="1">
    <source>
        <dbReference type="SAM" id="Coils"/>
    </source>
</evidence>
<evidence type="ECO:0000313" key="4">
    <source>
        <dbReference type="Proteomes" id="UP000184050"/>
    </source>
</evidence>
<keyword evidence="1" id="KW-0175">Coiled coil</keyword>
<dbReference type="Gene3D" id="6.10.140.920">
    <property type="match status" value="1"/>
</dbReference>
<feature type="coiled-coil region" evidence="1">
    <location>
        <begin position="79"/>
        <end position="127"/>
    </location>
</feature>
<proteinExistence type="predicted"/>
<dbReference type="RefSeq" id="WP_073171009.1">
    <property type="nucleotide sequence ID" value="NZ_FQZE01000024.1"/>
</dbReference>
<evidence type="ECO:0000256" key="2">
    <source>
        <dbReference type="SAM" id="Phobius"/>
    </source>
</evidence>
<accession>A0A1M6KQD2</accession>
<keyword evidence="2" id="KW-0812">Transmembrane</keyword>
<dbReference type="Proteomes" id="UP000184050">
    <property type="component" value="Unassembled WGS sequence"/>
</dbReference>
<keyword evidence="2" id="KW-1133">Transmembrane helix</keyword>
<gene>
    <name evidence="3" type="ORF">SAMN05444280_12417</name>
</gene>
<name>A0A1M6KQD2_9BACT</name>